<keyword evidence="3" id="KW-1185">Reference proteome</keyword>
<dbReference type="InterPro" id="IPR021533">
    <property type="entry name" value="PepSY-like"/>
</dbReference>
<name>A0ABY1SJ67_9FLAO</name>
<evidence type="ECO:0000259" key="1">
    <source>
        <dbReference type="Pfam" id="PF11396"/>
    </source>
</evidence>
<dbReference type="Gene3D" id="3.10.450.360">
    <property type="match status" value="1"/>
</dbReference>
<sequence>MKNKHILTGALATLGIFIGSAQDIDRNTVPTNLKDTFEQSYPTANDVEWEKEGTSYKVEFEINAQDHEIWYATDGTTTKTEQELTEADLPQAIRTAITNTYAGFKVDEVEKTTENGSTTYEVELKKGWMNEKDVVFNADGTVLREKND</sequence>
<accession>A0ABY1SJ67</accession>
<protein>
    <submittedName>
        <fullName evidence="2">Uncharacterized membrane protein YkoI</fullName>
    </submittedName>
</protein>
<dbReference type="Proteomes" id="UP000198337">
    <property type="component" value="Unassembled WGS sequence"/>
</dbReference>
<dbReference type="SUPFAM" id="SSF160574">
    <property type="entry name" value="BT0923-like"/>
    <property type="match status" value="1"/>
</dbReference>
<dbReference type="Pfam" id="PF11396">
    <property type="entry name" value="PepSY_like"/>
    <property type="match status" value="1"/>
</dbReference>
<organism evidence="2 3">
    <name type="scientific">Maribacter sedimenticola</name>
    <dbReference type="NCBI Taxonomy" id="228956"/>
    <lineage>
        <taxon>Bacteria</taxon>
        <taxon>Pseudomonadati</taxon>
        <taxon>Bacteroidota</taxon>
        <taxon>Flavobacteriia</taxon>
        <taxon>Flavobacteriales</taxon>
        <taxon>Flavobacteriaceae</taxon>
        <taxon>Maribacter</taxon>
    </lineage>
</organism>
<feature type="domain" description="Putative beta-lactamase-inhibitor-like PepSY-like" evidence="1">
    <location>
        <begin position="55"/>
        <end position="143"/>
    </location>
</feature>
<evidence type="ECO:0000313" key="3">
    <source>
        <dbReference type="Proteomes" id="UP000198337"/>
    </source>
</evidence>
<reference evidence="2 3" key="1">
    <citation type="submission" date="2017-06" db="EMBL/GenBank/DDBJ databases">
        <authorList>
            <person name="Varghese N."/>
            <person name="Submissions S."/>
        </authorList>
    </citation>
    <scope>NUCLEOTIDE SEQUENCE [LARGE SCALE GENOMIC DNA]</scope>
    <source>
        <strain evidence="2 3">DSM 19840</strain>
    </source>
</reference>
<dbReference type="RefSeq" id="WP_089261169.1">
    <property type="nucleotide sequence ID" value="NZ_FZNV01000003.1"/>
</dbReference>
<comment type="caution">
    <text evidence="2">The sequence shown here is derived from an EMBL/GenBank/DDBJ whole genome shotgun (WGS) entry which is preliminary data.</text>
</comment>
<dbReference type="EMBL" id="FZNV01000003">
    <property type="protein sequence ID" value="SNR60207.1"/>
    <property type="molecule type" value="Genomic_DNA"/>
</dbReference>
<proteinExistence type="predicted"/>
<gene>
    <name evidence="2" type="ORF">SAMN04488009_2755</name>
</gene>
<evidence type="ECO:0000313" key="2">
    <source>
        <dbReference type="EMBL" id="SNR60207.1"/>
    </source>
</evidence>